<dbReference type="AlphaFoldDB" id="A0A914E1A3"/>
<sequence length="100" mass="10972">MGYLRYLNAMLFSILFASTLAHDPSSYQSCYSSCYSSCVAGARDEYDAAGCASTCASICAGESMEGSTQFDLYRNSFEPQNFDIILLRNIFDTNFGSGFL</sequence>
<dbReference type="Proteomes" id="UP000887540">
    <property type="component" value="Unplaced"/>
</dbReference>
<evidence type="ECO:0000313" key="3">
    <source>
        <dbReference type="WBParaSite" id="ACRNAN_scaffold5031.g19886.t1"/>
    </source>
</evidence>
<evidence type="ECO:0000256" key="1">
    <source>
        <dbReference type="SAM" id="SignalP"/>
    </source>
</evidence>
<feature type="chain" id="PRO_5037870368" evidence="1">
    <location>
        <begin position="22"/>
        <end position="100"/>
    </location>
</feature>
<proteinExistence type="predicted"/>
<dbReference type="WBParaSite" id="ACRNAN_scaffold5031.g19886.t1">
    <property type="protein sequence ID" value="ACRNAN_scaffold5031.g19886.t1"/>
    <property type="gene ID" value="ACRNAN_scaffold5031.g19886"/>
</dbReference>
<keyword evidence="1" id="KW-0732">Signal</keyword>
<keyword evidence="2" id="KW-1185">Reference proteome</keyword>
<accession>A0A914E1A3</accession>
<name>A0A914E1A3_9BILA</name>
<feature type="signal peptide" evidence="1">
    <location>
        <begin position="1"/>
        <end position="21"/>
    </location>
</feature>
<reference evidence="3" key="1">
    <citation type="submission" date="2022-11" db="UniProtKB">
        <authorList>
            <consortium name="WormBaseParasite"/>
        </authorList>
    </citation>
    <scope>IDENTIFICATION</scope>
</reference>
<organism evidence="2 3">
    <name type="scientific">Acrobeloides nanus</name>
    <dbReference type="NCBI Taxonomy" id="290746"/>
    <lineage>
        <taxon>Eukaryota</taxon>
        <taxon>Metazoa</taxon>
        <taxon>Ecdysozoa</taxon>
        <taxon>Nematoda</taxon>
        <taxon>Chromadorea</taxon>
        <taxon>Rhabditida</taxon>
        <taxon>Tylenchina</taxon>
        <taxon>Cephalobomorpha</taxon>
        <taxon>Cephaloboidea</taxon>
        <taxon>Cephalobidae</taxon>
        <taxon>Acrobeloides</taxon>
    </lineage>
</organism>
<evidence type="ECO:0000313" key="2">
    <source>
        <dbReference type="Proteomes" id="UP000887540"/>
    </source>
</evidence>
<protein>
    <submittedName>
        <fullName evidence="3">Uncharacterized protein</fullName>
    </submittedName>
</protein>